<keyword evidence="2" id="KW-1133">Transmembrane helix</keyword>
<dbReference type="AlphaFoldDB" id="A0A1G2JKQ9"/>
<dbReference type="InterPro" id="IPR001940">
    <property type="entry name" value="Peptidase_S1C"/>
</dbReference>
<dbReference type="Pfam" id="PF13365">
    <property type="entry name" value="Trypsin_2"/>
    <property type="match status" value="1"/>
</dbReference>
<keyword evidence="1" id="KW-0175">Coiled coil</keyword>
<dbReference type="SUPFAM" id="SSF50494">
    <property type="entry name" value="Trypsin-like serine proteases"/>
    <property type="match status" value="1"/>
</dbReference>
<name>A0A1G2JKQ9_9BACT</name>
<evidence type="ECO:0000256" key="1">
    <source>
        <dbReference type="SAM" id="Coils"/>
    </source>
</evidence>
<gene>
    <name evidence="3" type="ORF">A2561_03310</name>
</gene>
<dbReference type="InterPro" id="IPR009003">
    <property type="entry name" value="Peptidase_S1_PA"/>
</dbReference>
<evidence type="ECO:0000313" key="3">
    <source>
        <dbReference type="EMBL" id="OGZ87694.1"/>
    </source>
</evidence>
<dbReference type="PRINTS" id="PR00834">
    <property type="entry name" value="PROTEASES2C"/>
</dbReference>
<comment type="caution">
    <text evidence="3">The sequence shown here is derived from an EMBL/GenBank/DDBJ whole genome shotgun (WGS) entry which is preliminary data.</text>
</comment>
<proteinExistence type="predicted"/>
<evidence type="ECO:0000313" key="4">
    <source>
        <dbReference type="Proteomes" id="UP000178935"/>
    </source>
</evidence>
<dbReference type="Gene3D" id="2.40.10.10">
    <property type="entry name" value="Trypsin-like serine proteases"/>
    <property type="match status" value="2"/>
</dbReference>
<protein>
    <recommendedName>
        <fullName evidence="5">Serine protease</fullName>
    </recommendedName>
</protein>
<evidence type="ECO:0008006" key="5">
    <source>
        <dbReference type="Google" id="ProtNLM"/>
    </source>
</evidence>
<accession>A0A1G2JKQ9</accession>
<evidence type="ECO:0000256" key="2">
    <source>
        <dbReference type="SAM" id="Phobius"/>
    </source>
</evidence>
<organism evidence="3 4">
    <name type="scientific">Candidatus Staskawiczbacteria bacterium RIFOXYD1_FULL_32_13</name>
    <dbReference type="NCBI Taxonomy" id="1802234"/>
    <lineage>
        <taxon>Bacteria</taxon>
        <taxon>Candidatus Staskawicziibacteriota</taxon>
    </lineage>
</organism>
<dbReference type="InterPro" id="IPR043504">
    <property type="entry name" value="Peptidase_S1_PA_chymotrypsin"/>
</dbReference>
<dbReference type="GO" id="GO:0006508">
    <property type="term" value="P:proteolysis"/>
    <property type="evidence" value="ECO:0007669"/>
    <property type="project" value="InterPro"/>
</dbReference>
<keyword evidence="2" id="KW-0812">Transmembrane</keyword>
<dbReference type="Proteomes" id="UP000178935">
    <property type="component" value="Unassembled WGS sequence"/>
</dbReference>
<reference evidence="3 4" key="1">
    <citation type="journal article" date="2016" name="Nat. Commun.">
        <title>Thousands of microbial genomes shed light on interconnected biogeochemical processes in an aquifer system.</title>
        <authorList>
            <person name="Anantharaman K."/>
            <person name="Brown C.T."/>
            <person name="Hug L.A."/>
            <person name="Sharon I."/>
            <person name="Castelle C.J."/>
            <person name="Probst A.J."/>
            <person name="Thomas B.C."/>
            <person name="Singh A."/>
            <person name="Wilkins M.J."/>
            <person name="Karaoz U."/>
            <person name="Brodie E.L."/>
            <person name="Williams K.H."/>
            <person name="Hubbard S.S."/>
            <person name="Banfield J.F."/>
        </authorList>
    </citation>
    <scope>NUCLEOTIDE SEQUENCE [LARGE SCALE GENOMIC DNA]</scope>
</reference>
<dbReference type="EMBL" id="MHPU01000039">
    <property type="protein sequence ID" value="OGZ87694.1"/>
    <property type="molecule type" value="Genomic_DNA"/>
</dbReference>
<sequence>MFIKNVKIIKITGMIVLGVFVIFIFIIGFIQYKNYIYNEDIVKKQSQSFVEDQNRKLEEAKKEFEAFKIESQQKMDEVKNQIKNNPINKEIIVKDVQKAGTEESLSTIVSQWRPIIAYISCKWIYSSTGETLATSTGSGVLVQLSGSIYVITNRHVLESSFDALRNGEKYGADFCDITLPNGNYAFKVYQSSFKGSSTNDLGGLKIEYPTDYIKNLSAVDFLRCKNKALIGDAVAIIGYPGIGSKVDITVTKGIISGYEGDYYITDAKVEHGNSGGVAILLKDNCYLGIPTYAISGEVETLARILDQSIVFK</sequence>
<dbReference type="GO" id="GO:0004252">
    <property type="term" value="F:serine-type endopeptidase activity"/>
    <property type="evidence" value="ECO:0007669"/>
    <property type="project" value="InterPro"/>
</dbReference>
<feature type="coiled-coil region" evidence="1">
    <location>
        <begin position="43"/>
        <end position="77"/>
    </location>
</feature>
<keyword evidence="2" id="KW-0472">Membrane</keyword>
<feature type="transmembrane region" description="Helical" evidence="2">
    <location>
        <begin position="12"/>
        <end position="32"/>
    </location>
</feature>